<evidence type="ECO:0000313" key="2">
    <source>
        <dbReference type="EMBL" id="KFX10814.1"/>
    </source>
</evidence>
<dbReference type="Proteomes" id="UP000032869">
    <property type="component" value="Unassembled WGS sequence"/>
</dbReference>
<accession>A0A093R697</accession>
<dbReference type="EMBL" id="JQHL01000040">
    <property type="protein sequence ID" value="KFX10814.1"/>
    <property type="molecule type" value="Genomic_DNA"/>
</dbReference>
<dbReference type="InterPro" id="IPR032871">
    <property type="entry name" value="AHH_dom_containing"/>
</dbReference>
<comment type="caution">
    <text evidence="1">The sequence shown here is derived from an EMBL/GenBank/DDBJ whole genome shotgun (WGS) entry which is preliminary data.</text>
</comment>
<keyword evidence="3" id="KW-1185">Reference proteome</keyword>
<evidence type="ECO:0000313" key="1">
    <source>
        <dbReference type="EMBL" id="KFW98169.1"/>
    </source>
</evidence>
<name>A0A093R697_9GAMM</name>
<gene>
    <name evidence="2" type="ORF">JV35_21155</name>
    <name evidence="1" type="ORF">KP22_21470</name>
</gene>
<evidence type="ECO:0000313" key="3">
    <source>
        <dbReference type="Proteomes" id="UP000032869"/>
    </source>
</evidence>
<dbReference type="AlphaFoldDB" id="A0A093R697"/>
<protein>
    <recommendedName>
        <fullName evidence="5">FKBP12 protein 1</fullName>
    </recommendedName>
</protein>
<proteinExistence type="predicted"/>
<dbReference type="EMBL" id="JQHM01000035">
    <property type="protein sequence ID" value="KFW98169.1"/>
    <property type="molecule type" value="Genomic_DNA"/>
</dbReference>
<dbReference type="RefSeq" id="WP_039309232.1">
    <property type="nucleotide sequence ID" value="NZ_JAODTE010000010.1"/>
</dbReference>
<organism evidence="1 4">
    <name type="scientific">Pectobacterium betavasculorum</name>
    <dbReference type="NCBI Taxonomy" id="55207"/>
    <lineage>
        <taxon>Bacteria</taxon>
        <taxon>Pseudomonadati</taxon>
        <taxon>Pseudomonadota</taxon>
        <taxon>Gammaproteobacteria</taxon>
        <taxon>Enterobacterales</taxon>
        <taxon>Pectobacteriaceae</taxon>
        <taxon>Pectobacterium</taxon>
    </lineage>
</organism>
<reference evidence="3 4" key="1">
    <citation type="submission" date="2014-08" db="EMBL/GenBank/DDBJ databases">
        <title>Genome sequences of NCPPB Pectobacterium isolates.</title>
        <authorList>
            <person name="Glover R.H."/>
            <person name="Sapp M."/>
            <person name="Elphinstone J."/>
        </authorList>
    </citation>
    <scope>NUCLEOTIDE SEQUENCE [LARGE SCALE GENOMIC DNA]</scope>
    <source>
        <strain evidence="2 3">NCPPB 2793</strain>
        <strain evidence="1 4">NCPPB 2795</strain>
    </source>
</reference>
<evidence type="ECO:0008006" key="5">
    <source>
        <dbReference type="Google" id="ProtNLM"/>
    </source>
</evidence>
<dbReference type="Pfam" id="PF14412">
    <property type="entry name" value="AHH"/>
    <property type="match status" value="1"/>
</dbReference>
<sequence>MKAANKLLAQNSGYMKIGWHKYWGSAAHHIVAGADRRADIARSILDKAGIKIDDAVNGVFLKHIKKISPQPGAYHRVIHTDKYYQEITRIMQRAEMRAGGDLSKLTENVNSALSSIRDSLVSGTFKY</sequence>
<dbReference type="Proteomes" id="UP000032874">
    <property type="component" value="Unassembled WGS sequence"/>
</dbReference>
<evidence type="ECO:0000313" key="4">
    <source>
        <dbReference type="Proteomes" id="UP000032874"/>
    </source>
</evidence>